<sequence>MSVSKRLEEKVLSNAFNEGDRLPPERQLMEEFGVSRTAIREAIAELAGKGLLETKPRHRPIIRRQNYGNSIESFRNTLDNLLTDDDGLKSLYESRVFFESALVRHAALNAKKADIDNLRQALNANKNAIGHTEQFHATDIDFHRVLYDIPGNPIYPMIHNTFVSWLTGNWRRQERGADINRVMYAGHEAIFEAIVDRDPEGAEKALERHLQIAWDYVRSVMLQESA</sequence>
<dbReference type="PROSITE" id="PS50949">
    <property type="entry name" value="HTH_GNTR"/>
    <property type="match status" value="1"/>
</dbReference>
<dbReference type="EMBL" id="CAOF01000120">
    <property type="protein sequence ID" value="CCO47481.1"/>
    <property type="molecule type" value="Genomic_DNA"/>
</dbReference>
<evidence type="ECO:0000313" key="6">
    <source>
        <dbReference type="Proteomes" id="UP000018211"/>
    </source>
</evidence>
<dbReference type="InterPro" id="IPR008920">
    <property type="entry name" value="TF_FadR/GntR_C"/>
</dbReference>
<dbReference type="RefSeq" id="WP_022612280.1">
    <property type="nucleotide sequence ID" value="NZ_LK391965.1"/>
</dbReference>
<dbReference type="CDD" id="cd07377">
    <property type="entry name" value="WHTH_GntR"/>
    <property type="match status" value="1"/>
</dbReference>
<gene>
    <name evidence="5" type="ORF">VIBNISOn1_30177</name>
</gene>
<dbReference type="Proteomes" id="UP000018211">
    <property type="component" value="Unassembled WGS sequence"/>
</dbReference>
<evidence type="ECO:0000256" key="2">
    <source>
        <dbReference type="ARBA" id="ARBA00023125"/>
    </source>
</evidence>
<dbReference type="Gene3D" id="1.10.10.10">
    <property type="entry name" value="Winged helix-like DNA-binding domain superfamily/Winged helix DNA-binding domain"/>
    <property type="match status" value="1"/>
</dbReference>
<organism evidence="5 6">
    <name type="scientific">Vibrio nigripulchritudo SOn1</name>
    <dbReference type="NCBI Taxonomy" id="1238450"/>
    <lineage>
        <taxon>Bacteria</taxon>
        <taxon>Pseudomonadati</taxon>
        <taxon>Pseudomonadota</taxon>
        <taxon>Gammaproteobacteria</taxon>
        <taxon>Vibrionales</taxon>
        <taxon>Vibrionaceae</taxon>
        <taxon>Vibrio</taxon>
    </lineage>
</organism>
<proteinExistence type="predicted"/>
<dbReference type="PANTHER" id="PTHR43537">
    <property type="entry name" value="TRANSCRIPTIONAL REGULATOR, GNTR FAMILY"/>
    <property type="match status" value="1"/>
</dbReference>
<evidence type="ECO:0000256" key="1">
    <source>
        <dbReference type="ARBA" id="ARBA00023015"/>
    </source>
</evidence>
<evidence type="ECO:0000256" key="3">
    <source>
        <dbReference type="ARBA" id="ARBA00023163"/>
    </source>
</evidence>
<dbReference type="InterPro" id="IPR036388">
    <property type="entry name" value="WH-like_DNA-bd_sf"/>
</dbReference>
<protein>
    <submittedName>
        <fullName evidence="5">Bacterial regulatory protein GntR</fullName>
    </submittedName>
</protein>
<dbReference type="GO" id="GO:0003677">
    <property type="term" value="F:DNA binding"/>
    <property type="evidence" value="ECO:0007669"/>
    <property type="project" value="UniProtKB-KW"/>
</dbReference>
<dbReference type="SUPFAM" id="SSF48008">
    <property type="entry name" value="GntR ligand-binding domain-like"/>
    <property type="match status" value="1"/>
</dbReference>
<keyword evidence="1" id="KW-0805">Transcription regulation</keyword>
<dbReference type="InterPro" id="IPR036390">
    <property type="entry name" value="WH_DNA-bd_sf"/>
</dbReference>
<keyword evidence="3" id="KW-0804">Transcription</keyword>
<dbReference type="Pfam" id="PF07729">
    <property type="entry name" value="FCD"/>
    <property type="match status" value="1"/>
</dbReference>
<feature type="domain" description="HTH gntR-type" evidence="4">
    <location>
        <begin position="1"/>
        <end position="65"/>
    </location>
</feature>
<dbReference type="SMART" id="SM00345">
    <property type="entry name" value="HTH_GNTR"/>
    <property type="match status" value="1"/>
</dbReference>
<evidence type="ECO:0000259" key="4">
    <source>
        <dbReference type="PROSITE" id="PS50949"/>
    </source>
</evidence>
<accession>A0AAV2VS47</accession>
<dbReference type="PRINTS" id="PR00035">
    <property type="entry name" value="HTHGNTR"/>
</dbReference>
<dbReference type="SUPFAM" id="SSF46785">
    <property type="entry name" value="Winged helix' DNA-binding domain"/>
    <property type="match status" value="1"/>
</dbReference>
<dbReference type="AlphaFoldDB" id="A0AAV2VS47"/>
<comment type="caution">
    <text evidence="5">The sequence shown here is derived from an EMBL/GenBank/DDBJ whole genome shotgun (WGS) entry which is preliminary data.</text>
</comment>
<evidence type="ECO:0000313" key="5">
    <source>
        <dbReference type="EMBL" id="CCO47481.1"/>
    </source>
</evidence>
<dbReference type="PANTHER" id="PTHR43537:SF53">
    <property type="entry name" value="HTH-TYPE TRANSCRIPTIONAL REPRESSOR NANR"/>
    <property type="match status" value="1"/>
</dbReference>
<dbReference type="InterPro" id="IPR011711">
    <property type="entry name" value="GntR_C"/>
</dbReference>
<dbReference type="Gene3D" id="1.20.120.530">
    <property type="entry name" value="GntR ligand-binding domain-like"/>
    <property type="match status" value="1"/>
</dbReference>
<reference evidence="5 6" key="1">
    <citation type="journal article" date="2013" name="ISME J.">
        <title>Comparative genomics of pathogenic lineages of Vibrio nigripulchritudo identifies virulence-associated traits.</title>
        <authorList>
            <person name="Goudenege D."/>
            <person name="Labreuche Y."/>
            <person name="Krin E."/>
            <person name="Ansquer D."/>
            <person name="Mangenot S."/>
            <person name="Calteau A."/>
            <person name="Medigue C."/>
            <person name="Mazel D."/>
            <person name="Polz M.F."/>
            <person name="Le Roux F."/>
        </authorList>
    </citation>
    <scope>NUCLEOTIDE SEQUENCE [LARGE SCALE GENOMIC DNA]</scope>
    <source>
        <strain evidence="5 6">SOn1</strain>
    </source>
</reference>
<keyword evidence="2" id="KW-0238">DNA-binding</keyword>
<dbReference type="Pfam" id="PF00392">
    <property type="entry name" value="GntR"/>
    <property type="match status" value="1"/>
</dbReference>
<dbReference type="InterPro" id="IPR000524">
    <property type="entry name" value="Tscrpt_reg_HTH_GntR"/>
</dbReference>
<dbReference type="GO" id="GO:0003700">
    <property type="term" value="F:DNA-binding transcription factor activity"/>
    <property type="evidence" value="ECO:0007669"/>
    <property type="project" value="InterPro"/>
</dbReference>
<dbReference type="SMART" id="SM00895">
    <property type="entry name" value="FCD"/>
    <property type="match status" value="1"/>
</dbReference>
<name>A0AAV2VS47_9VIBR</name>